<reference evidence="1" key="1">
    <citation type="submission" date="2024-04" db="EMBL/GenBank/DDBJ databases">
        <authorList>
            <consortium name="Molecular Ecology Group"/>
        </authorList>
    </citation>
    <scope>NUCLEOTIDE SEQUENCE</scope>
</reference>
<organism evidence="1 2">
    <name type="scientific">Lasius platythorax</name>
    <dbReference type="NCBI Taxonomy" id="488582"/>
    <lineage>
        <taxon>Eukaryota</taxon>
        <taxon>Metazoa</taxon>
        <taxon>Ecdysozoa</taxon>
        <taxon>Arthropoda</taxon>
        <taxon>Hexapoda</taxon>
        <taxon>Insecta</taxon>
        <taxon>Pterygota</taxon>
        <taxon>Neoptera</taxon>
        <taxon>Endopterygota</taxon>
        <taxon>Hymenoptera</taxon>
        <taxon>Apocrita</taxon>
        <taxon>Aculeata</taxon>
        <taxon>Formicoidea</taxon>
        <taxon>Formicidae</taxon>
        <taxon>Formicinae</taxon>
        <taxon>Lasius</taxon>
        <taxon>Lasius</taxon>
    </lineage>
</organism>
<protein>
    <submittedName>
        <fullName evidence="1">Uncharacterized protein</fullName>
    </submittedName>
</protein>
<evidence type="ECO:0000313" key="2">
    <source>
        <dbReference type="Proteomes" id="UP001497644"/>
    </source>
</evidence>
<accession>A0AAV2N8F7</accession>
<proteinExistence type="predicted"/>
<dbReference type="Proteomes" id="UP001497644">
    <property type="component" value="Chromosome 11"/>
</dbReference>
<dbReference type="EMBL" id="OZ034834">
    <property type="protein sequence ID" value="CAL1675816.1"/>
    <property type="molecule type" value="Genomic_DNA"/>
</dbReference>
<gene>
    <name evidence="1" type="ORF">LPLAT_LOCUS2118</name>
</gene>
<dbReference type="AlphaFoldDB" id="A0AAV2N8F7"/>
<evidence type="ECO:0000313" key="1">
    <source>
        <dbReference type="EMBL" id="CAL1675816.1"/>
    </source>
</evidence>
<keyword evidence="2" id="KW-1185">Reference proteome</keyword>
<sequence>MTRRHFGSGYWGNLKATENSFGMPSARVGTIIIIVSRGTMKLRS</sequence>
<name>A0AAV2N8F7_9HYME</name>